<keyword evidence="2" id="KW-1185">Reference proteome</keyword>
<reference evidence="1 2" key="1">
    <citation type="journal article" date="2013" name="Nat. Commun.">
        <title>The evolution and pathogenic mechanisms of the rice sheath blight pathogen.</title>
        <authorList>
            <person name="Zheng A."/>
            <person name="Lin R."/>
            <person name="Xu L."/>
            <person name="Qin P."/>
            <person name="Tang C."/>
            <person name="Ai P."/>
            <person name="Zhang D."/>
            <person name="Liu Y."/>
            <person name="Sun Z."/>
            <person name="Feng H."/>
            <person name="Wang Y."/>
            <person name="Chen Y."/>
            <person name="Liang X."/>
            <person name="Fu R."/>
            <person name="Li Q."/>
            <person name="Zhang J."/>
            <person name="Yu X."/>
            <person name="Xie Z."/>
            <person name="Ding L."/>
            <person name="Guan P."/>
            <person name="Tang J."/>
            <person name="Liang Y."/>
            <person name="Wang S."/>
            <person name="Deng Q."/>
            <person name="Li S."/>
            <person name="Zhu J."/>
            <person name="Wang L."/>
            <person name="Liu H."/>
            <person name="Li P."/>
        </authorList>
    </citation>
    <scope>NUCLEOTIDE SEQUENCE [LARGE SCALE GENOMIC DNA]</scope>
    <source>
        <strain evidence="2">AG-1 IA</strain>
    </source>
</reference>
<evidence type="ECO:0000313" key="2">
    <source>
        <dbReference type="Proteomes" id="UP000011668"/>
    </source>
</evidence>
<sequence>MTERHGRMRPIPVRRRLFTRGLLDWGQRTNARDQRNQEYEVQLVEYLLSHRNFS</sequence>
<dbReference type="EMBL" id="AFRT01000846">
    <property type="protein sequence ID" value="ELU42371.1"/>
    <property type="molecule type" value="Genomic_DNA"/>
</dbReference>
<dbReference type="AlphaFoldDB" id="L8WWB9"/>
<dbReference type="HOGENOM" id="CLU_3052035_0_0_1"/>
<gene>
    <name evidence="1" type="ORF">AG1IA_03595</name>
</gene>
<accession>L8WWB9</accession>
<name>L8WWB9_THACA</name>
<organism evidence="1 2">
    <name type="scientific">Thanatephorus cucumeris (strain AG1-IA)</name>
    <name type="common">Rice sheath blight fungus</name>
    <name type="synonym">Rhizoctonia solani</name>
    <dbReference type="NCBI Taxonomy" id="983506"/>
    <lineage>
        <taxon>Eukaryota</taxon>
        <taxon>Fungi</taxon>
        <taxon>Dikarya</taxon>
        <taxon>Basidiomycota</taxon>
        <taxon>Agaricomycotina</taxon>
        <taxon>Agaricomycetes</taxon>
        <taxon>Cantharellales</taxon>
        <taxon>Ceratobasidiaceae</taxon>
        <taxon>Rhizoctonia</taxon>
        <taxon>Rhizoctonia solani AG-1</taxon>
    </lineage>
</organism>
<proteinExistence type="predicted"/>
<dbReference type="Proteomes" id="UP000011668">
    <property type="component" value="Unassembled WGS sequence"/>
</dbReference>
<evidence type="ECO:0000313" key="1">
    <source>
        <dbReference type="EMBL" id="ELU42371.1"/>
    </source>
</evidence>
<protein>
    <submittedName>
        <fullName evidence="1">Uncharacterized protein</fullName>
    </submittedName>
</protein>
<comment type="caution">
    <text evidence="1">The sequence shown here is derived from an EMBL/GenBank/DDBJ whole genome shotgun (WGS) entry which is preliminary data.</text>
</comment>